<gene>
    <name evidence="12" type="ORF">H8730_15060</name>
</gene>
<feature type="transmembrane region" description="Helical" evidence="9">
    <location>
        <begin position="20"/>
        <end position="48"/>
    </location>
</feature>
<dbReference type="PROSITE" id="PS50929">
    <property type="entry name" value="ABC_TM1F"/>
    <property type="match status" value="1"/>
</dbReference>
<dbReference type="Gene3D" id="1.20.1560.10">
    <property type="entry name" value="ABC transporter type 1, transmembrane domain"/>
    <property type="match status" value="1"/>
</dbReference>
<dbReference type="RefSeq" id="WP_177713940.1">
    <property type="nucleotide sequence ID" value="NZ_JACRSQ010000034.1"/>
</dbReference>
<keyword evidence="4 9" id="KW-0812">Transmembrane</keyword>
<reference evidence="12" key="1">
    <citation type="submission" date="2020-08" db="EMBL/GenBank/DDBJ databases">
        <title>Genome public.</title>
        <authorList>
            <person name="Liu C."/>
            <person name="Sun Q."/>
        </authorList>
    </citation>
    <scope>NUCLEOTIDE SEQUENCE</scope>
    <source>
        <strain evidence="12">NSJ-32</strain>
    </source>
</reference>
<dbReference type="GO" id="GO:0034040">
    <property type="term" value="F:ATPase-coupled lipid transmembrane transporter activity"/>
    <property type="evidence" value="ECO:0007669"/>
    <property type="project" value="TreeGrafter"/>
</dbReference>
<dbReference type="Proteomes" id="UP000657006">
    <property type="component" value="Unassembled WGS sequence"/>
</dbReference>
<evidence type="ECO:0000256" key="3">
    <source>
        <dbReference type="ARBA" id="ARBA00022475"/>
    </source>
</evidence>
<dbReference type="InterPro" id="IPR003439">
    <property type="entry name" value="ABC_transporter-like_ATP-bd"/>
</dbReference>
<dbReference type="PANTHER" id="PTHR24221:SF397">
    <property type="entry name" value="ABC TRANSPORTER, ATP-BINDING TRANSMEMBRANE PROTEIN"/>
    <property type="match status" value="1"/>
</dbReference>
<keyword evidence="5" id="KW-0547">Nucleotide-binding</keyword>
<dbReference type="InterPro" id="IPR036640">
    <property type="entry name" value="ABC1_TM_sf"/>
</dbReference>
<dbReference type="InterPro" id="IPR017871">
    <property type="entry name" value="ABC_transporter-like_CS"/>
</dbReference>
<dbReference type="PANTHER" id="PTHR24221">
    <property type="entry name" value="ATP-BINDING CASSETTE SUB-FAMILY B"/>
    <property type="match status" value="1"/>
</dbReference>
<dbReference type="GO" id="GO:0005524">
    <property type="term" value="F:ATP binding"/>
    <property type="evidence" value="ECO:0007669"/>
    <property type="project" value="UniProtKB-KW"/>
</dbReference>
<dbReference type="InterPro" id="IPR003593">
    <property type="entry name" value="AAA+_ATPase"/>
</dbReference>
<evidence type="ECO:0000313" key="12">
    <source>
        <dbReference type="EMBL" id="MBC8544866.1"/>
    </source>
</evidence>
<evidence type="ECO:0000259" key="10">
    <source>
        <dbReference type="PROSITE" id="PS50893"/>
    </source>
</evidence>
<dbReference type="InterPro" id="IPR011527">
    <property type="entry name" value="ABC1_TM_dom"/>
</dbReference>
<dbReference type="Pfam" id="PF00664">
    <property type="entry name" value="ABC_membrane"/>
    <property type="match status" value="1"/>
</dbReference>
<dbReference type="GO" id="GO:0005886">
    <property type="term" value="C:plasma membrane"/>
    <property type="evidence" value="ECO:0007669"/>
    <property type="project" value="UniProtKB-SubCell"/>
</dbReference>
<dbReference type="GO" id="GO:0140359">
    <property type="term" value="F:ABC-type transporter activity"/>
    <property type="evidence" value="ECO:0007669"/>
    <property type="project" value="InterPro"/>
</dbReference>
<dbReference type="PROSITE" id="PS50893">
    <property type="entry name" value="ABC_TRANSPORTER_2"/>
    <property type="match status" value="1"/>
</dbReference>
<protein>
    <submittedName>
        <fullName evidence="12">ABC transporter ATP-binding protein</fullName>
    </submittedName>
</protein>
<sequence>MIRLIKRLLDFSGKERRTLIAAFIFSLLDSVFEMLPVMAILTVLSGLLTSAGGGVMPVSAIWGSFLIMVVSIAGRIFFNNLSCTRRTLGSFAMCADKRLEIGEHMKHVPMGYFSENRLGEIAAAVTTTLGDIENNAVTVLEKVAGGFIHAIVIIIWLLFYEWHIGLLSLAGLVISLLVYDGIQKAGNRLSPRRQAAQASLVTGILEYIQGMGVVKAFGLGETSGKAVHTAIEESASANIHLESTFSSLTGIYQTVFKLIRAAILVVVPYLLSRGEITPVNCLLLLVSSFMIYSSVEMVGSMTSIARVIDASLDRLDKVMDAPVMDERGSDITPEHFDIELNHVSFAYGQENVIQDVSMQIPERTTCAIIGPSGSGKTTLASLVARFWDVQEGSIRVGGHDVKEYTCDSLLRNFSIVFQNVYLFEDTIENNIKFGCPDATHEMVVEAAKKACCHDFITAFPDGYKTLVGEGGASLSGGERQRISIARAILKDAPIVILDEATASVDPENERELQLAIAELTKDKTILMIAHRLSTIRGADQILVLDKGRIVQRGTHQELIQQQGIYRRFVNIKEQAIGWKLGTNIAD</sequence>
<evidence type="ECO:0000256" key="4">
    <source>
        <dbReference type="ARBA" id="ARBA00022692"/>
    </source>
</evidence>
<dbReference type="Gene3D" id="3.40.50.300">
    <property type="entry name" value="P-loop containing nucleotide triphosphate hydrolases"/>
    <property type="match status" value="1"/>
</dbReference>
<dbReference type="InterPro" id="IPR027417">
    <property type="entry name" value="P-loop_NTPase"/>
</dbReference>
<comment type="subcellular location">
    <subcellularLocation>
        <location evidence="1">Cell membrane</location>
        <topology evidence="1">Multi-pass membrane protein</topology>
    </subcellularLocation>
</comment>
<evidence type="ECO:0000256" key="9">
    <source>
        <dbReference type="SAM" id="Phobius"/>
    </source>
</evidence>
<dbReference type="Pfam" id="PF00005">
    <property type="entry name" value="ABC_tran"/>
    <property type="match status" value="1"/>
</dbReference>
<keyword evidence="2" id="KW-0813">Transport</keyword>
<feature type="transmembrane region" description="Helical" evidence="9">
    <location>
        <begin position="60"/>
        <end position="78"/>
    </location>
</feature>
<dbReference type="EMBL" id="JACRSQ010000034">
    <property type="protein sequence ID" value="MBC8544866.1"/>
    <property type="molecule type" value="Genomic_DNA"/>
</dbReference>
<evidence type="ECO:0000259" key="11">
    <source>
        <dbReference type="PROSITE" id="PS50929"/>
    </source>
</evidence>
<name>A0A926I382_9FIRM</name>
<dbReference type="FunFam" id="3.40.50.300:FF:000221">
    <property type="entry name" value="Multidrug ABC transporter ATP-binding protein"/>
    <property type="match status" value="1"/>
</dbReference>
<keyword evidence="3" id="KW-1003">Cell membrane</keyword>
<evidence type="ECO:0000256" key="1">
    <source>
        <dbReference type="ARBA" id="ARBA00004651"/>
    </source>
</evidence>
<dbReference type="SMART" id="SM00382">
    <property type="entry name" value="AAA"/>
    <property type="match status" value="1"/>
</dbReference>
<dbReference type="PROSITE" id="PS00211">
    <property type="entry name" value="ABC_TRANSPORTER_1"/>
    <property type="match status" value="1"/>
</dbReference>
<dbReference type="InterPro" id="IPR039421">
    <property type="entry name" value="Type_1_exporter"/>
</dbReference>
<comment type="caution">
    <text evidence="12">The sequence shown here is derived from an EMBL/GenBank/DDBJ whole genome shotgun (WGS) entry which is preliminary data.</text>
</comment>
<organism evidence="12 13">
    <name type="scientific">Bianquea renquensis</name>
    <dbReference type="NCBI Taxonomy" id="2763661"/>
    <lineage>
        <taxon>Bacteria</taxon>
        <taxon>Bacillati</taxon>
        <taxon>Bacillota</taxon>
        <taxon>Clostridia</taxon>
        <taxon>Eubacteriales</taxon>
        <taxon>Bianqueaceae</taxon>
        <taxon>Bianquea</taxon>
    </lineage>
</organism>
<keyword evidence="7 9" id="KW-1133">Transmembrane helix</keyword>
<dbReference type="AlphaFoldDB" id="A0A926I382"/>
<evidence type="ECO:0000256" key="2">
    <source>
        <dbReference type="ARBA" id="ARBA00022448"/>
    </source>
</evidence>
<proteinExistence type="predicted"/>
<feature type="domain" description="ABC transporter" evidence="10">
    <location>
        <begin position="338"/>
        <end position="571"/>
    </location>
</feature>
<keyword evidence="8 9" id="KW-0472">Membrane</keyword>
<keyword evidence="6 12" id="KW-0067">ATP-binding</keyword>
<evidence type="ECO:0000313" key="13">
    <source>
        <dbReference type="Proteomes" id="UP000657006"/>
    </source>
</evidence>
<keyword evidence="13" id="KW-1185">Reference proteome</keyword>
<evidence type="ECO:0000256" key="5">
    <source>
        <dbReference type="ARBA" id="ARBA00022741"/>
    </source>
</evidence>
<evidence type="ECO:0000256" key="7">
    <source>
        <dbReference type="ARBA" id="ARBA00022989"/>
    </source>
</evidence>
<accession>A0A926I382</accession>
<feature type="domain" description="ABC transmembrane type-1" evidence="11">
    <location>
        <begin position="20"/>
        <end position="303"/>
    </location>
</feature>
<dbReference type="GO" id="GO:0016887">
    <property type="term" value="F:ATP hydrolysis activity"/>
    <property type="evidence" value="ECO:0007669"/>
    <property type="project" value="InterPro"/>
</dbReference>
<evidence type="ECO:0000256" key="8">
    <source>
        <dbReference type="ARBA" id="ARBA00023136"/>
    </source>
</evidence>
<dbReference type="SUPFAM" id="SSF52540">
    <property type="entry name" value="P-loop containing nucleoside triphosphate hydrolases"/>
    <property type="match status" value="1"/>
</dbReference>
<feature type="transmembrane region" description="Helical" evidence="9">
    <location>
        <begin position="139"/>
        <end position="158"/>
    </location>
</feature>
<evidence type="ECO:0000256" key="6">
    <source>
        <dbReference type="ARBA" id="ARBA00022840"/>
    </source>
</evidence>
<dbReference type="SUPFAM" id="SSF90123">
    <property type="entry name" value="ABC transporter transmembrane region"/>
    <property type="match status" value="1"/>
</dbReference>